<dbReference type="GO" id="GO:0140359">
    <property type="term" value="F:ABC-type transporter activity"/>
    <property type="evidence" value="ECO:0007669"/>
    <property type="project" value="InterPro"/>
</dbReference>
<dbReference type="SUPFAM" id="SSF58104">
    <property type="entry name" value="Methyl-accepting chemotaxis protein (MCP) signaling domain"/>
    <property type="match status" value="1"/>
</dbReference>
<evidence type="ECO:0000256" key="6">
    <source>
        <dbReference type="SAM" id="Phobius"/>
    </source>
</evidence>
<evidence type="ECO:0000256" key="3">
    <source>
        <dbReference type="ARBA" id="ARBA00022989"/>
    </source>
</evidence>
<feature type="transmembrane region" description="Helical" evidence="6">
    <location>
        <begin position="650"/>
        <end position="669"/>
    </location>
</feature>
<dbReference type="NCBIfam" id="TIGR03062">
    <property type="entry name" value="pip_yhgE_Cterm"/>
    <property type="match status" value="1"/>
</dbReference>
<feature type="domain" description="ABC-2 type transporter transmembrane" evidence="7">
    <location>
        <begin position="485"/>
        <end position="723"/>
    </location>
</feature>
<dbReference type="InterPro" id="IPR017500">
    <property type="entry name" value="Phage_infect_YhgE_N"/>
</dbReference>
<dbReference type="InterPro" id="IPR023908">
    <property type="entry name" value="xxxLxxG_rpt"/>
</dbReference>
<comment type="caution">
    <text evidence="8">The sequence shown here is derived from an EMBL/GenBank/DDBJ whole genome shotgun (WGS) entry which is preliminary data.</text>
</comment>
<dbReference type="EMBL" id="BMOI01000010">
    <property type="protein sequence ID" value="GGL04643.1"/>
    <property type="molecule type" value="Genomic_DNA"/>
</dbReference>
<reference evidence="8" key="2">
    <citation type="submission" date="2020-09" db="EMBL/GenBank/DDBJ databases">
        <authorList>
            <person name="Sun Q."/>
            <person name="Ohkuma M."/>
        </authorList>
    </citation>
    <scope>NUCLEOTIDE SEQUENCE</scope>
    <source>
        <strain evidence="8">JCM 1480</strain>
    </source>
</reference>
<name>A0A8H9GA88_9MICO</name>
<feature type="transmembrane region" description="Helical" evidence="6">
    <location>
        <begin position="548"/>
        <end position="568"/>
    </location>
</feature>
<protein>
    <submittedName>
        <fullName evidence="8">Membrane protein</fullName>
    </submittedName>
</protein>
<dbReference type="NCBIfam" id="TIGR03061">
    <property type="entry name" value="pip_yhgE_Nterm"/>
    <property type="match status" value="1"/>
</dbReference>
<proteinExistence type="predicted"/>
<accession>A0A8H9GA88</accession>
<dbReference type="InterPro" id="IPR051328">
    <property type="entry name" value="T7SS_ABC-Transporter"/>
</dbReference>
<dbReference type="Gene3D" id="1.10.287.950">
    <property type="entry name" value="Methyl-accepting chemotaxis protein"/>
    <property type="match status" value="2"/>
</dbReference>
<feature type="transmembrane region" description="Helical" evidence="6">
    <location>
        <begin position="708"/>
        <end position="726"/>
    </location>
</feature>
<dbReference type="GO" id="GO:0016020">
    <property type="term" value="C:membrane"/>
    <property type="evidence" value="ECO:0007669"/>
    <property type="project" value="UniProtKB-SubCell"/>
</dbReference>
<dbReference type="Pfam" id="PF12698">
    <property type="entry name" value="ABC2_membrane_3"/>
    <property type="match status" value="1"/>
</dbReference>
<feature type="transmembrane region" description="Helical" evidence="6">
    <location>
        <begin position="623"/>
        <end position="643"/>
    </location>
</feature>
<dbReference type="NCBIfam" id="TIGR03057">
    <property type="entry name" value="xxxLxxG_by_4"/>
    <property type="match status" value="4"/>
</dbReference>
<dbReference type="Proteomes" id="UP000648535">
    <property type="component" value="Unassembled WGS sequence"/>
</dbReference>
<keyword evidence="4 6" id="KW-0472">Membrane</keyword>
<dbReference type="InterPro" id="IPR013525">
    <property type="entry name" value="ABC2_TM"/>
</dbReference>
<feature type="transmembrane region" description="Helical" evidence="6">
    <location>
        <begin position="589"/>
        <end position="611"/>
    </location>
</feature>
<dbReference type="AlphaFoldDB" id="A0A8H9GA88"/>
<evidence type="ECO:0000256" key="5">
    <source>
        <dbReference type="SAM" id="MobiDB-lite"/>
    </source>
</evidence>
<keyword evidence="3 6" id="KW-1133">Transmembrane helix</keyword>
<evidence type="ECO:0000259" key="7">
    <source>
        <dbReference type="Pfam" id="PF12698"/>
    </source>
</evidence>
<dbReference type="PANTHER" id="PTHR43077">
    <property type="entry name" value="TRANSPORT PERMEASE YVFS-RELATED"/>
    <property type="match status" value="1"/>
</dbReference>
<organism evidence="8 9">
    <name type="scientific">Curtobacterium luteum</name>
    <dbReference type="NCBI Taxonomy" id="33881"/>
    <lineage>
        <taxon>Bacteria</taxon>
        <taxon>Bacillati</taxon>
        <taxon>Actinomycetota</taxon>
        <taxon>Actinomycetes</taxon>
        <taxon>Micrococcales</taxon>
        <taxon>Microbacteriaceae</taxon>
        <taxon>Curtobacterium</taxon>
    </lineage>
</organism>
<evidence type="ECO:0000256" key="1">
    <source>
        <dbReference type="ARBA" id="ARBA00004141"/>
    </source>
</evidence>
<sequence length="744" mass="75360">MTTTSLVRAELARLTATPLARLAFIALMCVPLLYGGAYLWANRDPYAKLDQVPAAIVDQDAGATLDGDRVDYGKDVAKEAIDGGDFKWTETSAADARSGVRNGTYDFVVTIPHDFSAALVSAQSDDPRRAKLTMTTADTNSYLASTIAEQAGKTMRTAVAERVGKQAAKSLLVGLADVRDSLGDAVDGAGQLASGATSAKDGADRLADGTGQLSSGASELAAGTEDLPSQTAQLDSGAQQVATGASKLASGLSDAQRQTAALPSQTKQLDTGAKQLQSGLHQLRDASAALPSGTSTLSEGATAVADGNAKLADDAAPFLASVQQLAAQSPALASQLEPVVEASTVLDADQKAQLVAALEQLRTSSTTLGTGASAVSTGIEDLKTGSAKVAAGASDLAAKAPALTSGIQQASDGSDRLAAGTSTLAAKAPELSSGIASAADGASTLSNGASQVAAGTSKLAAAAPTLSSGASRLATGAASADDGAKSLASGLTKLESGSTKLADELDEGRTKIPSSTASSREAQASVISDPVKVGDDNVASAGNYGAGLAPFFISLAAWIGMYALFLILKPISKRAITAVRKPLRVVLGGWLTPALLGVVQMVALFLIVRFALDLNVVQAGPTIGIMVLASATFAAIIMALNVLLGSVGQFLGLVLMLVQLVTAGGTFPWQTLPGPLAALHFALPMTYSVDAIRQTMYGGSAATAWSDTGILLCWLLGALLVSYVVTARQTRSRTLRDLRPSLIG</sequence>
<dbReference type="RefSeq" id="WP_175328773.1">
    <property type="nucleotide sequence ID" value="NZ_BMOI01000010.1"/>
</dbReference>
<feature type="compositionally biased region" description="Polar residues" evidence="5">
    <location>
        <begin position="512"/>
        <end position="523"/>
    </location>
</feature>
<comment type="subcellular location">
    <subcellularLocation>
        <location evidence="1">Membrane</location>
        <topology evidence="1">Multi-pass membrane protein</topology>
    </subcellularLocation>
</comment>
<keyword evidence="2 6" id="KW-0812">Transmembrane</keyword>
<gene>
    <name evidence="8" type="ORF">GCM10009769_23410</name>
</gene>
<feature type="compositionally biased region" description="Basic and acidic residues" evidence="5">
    <location>
        <begin position="501"/>
        <end position="510"/>
    </location>
</feature>
<dbReference type="PANTHER" id="PTHR43077:SF5">
    <property type="entry name" value="PHAGE INFECTION PROTEIN"/>
    <property type="match status" value="1"/>
</dbReference>
<evidence type="ECO:0000313" key="9">
    <source>
        <dbReference type="Proteomes" id="UP000648535"/>
    </source>
</evidence>
<evidence type="ECO:0000256" key="4">
    <source>
        <dbReference type="ARBA" id="ARBA00023136"/>
    </source>
</evidence>
<feature type="transmembrane region" description="Helical" evidence="6">
    <location>
        <begin position="21"/>
        <end position="41"/>
    </location>
</feature>
<evidence type="ECO:0000313" key="8">
    <source>
        <dbReference type="EMBL" id="GGL04643.1"/>
    </source>
</evidence>
<reference evidence="8" key="1">
    <citation type="journal article" date="2014" name="Int. J. Syst. Evol. Microbiol.">
        <title>Complete genome sequence of Corynebacterium casei LMG S-19264T (=DSM 44701T), isolated from a smear-ripened cheese.</title>
        <authorList>
            <consortium name="US DOE Joint Genome Institute (JGI-PGF)"/>
            <person name="Walter F."/>
            <person name="Albersmeier A."/>
            <person name="Kalinowski J."/>
            <person name="Ruckert C."/>
        </authorList>
    </citation>
    <scope>NUCLEOTIDE SEQUENCE</scope>
    <source>
        <strain evidence="8">JCM 1480</strain>
    </source>
</reference>
<feature type="region of interest" description="Disordered" evidence="5">
    <location>
        <begin position="499"/>
        <end position="523"/>
    </location>
</feature>
<dbReference type="InterPro" id="IPR017501">
    <property type="entry name" value="Phage_infect_YhgE_C"/>
</dbReference>
<evidence type="ECO:0000256" key="2">
    <source>
        <dbReference type="ARBA" id="ARBA00022692"/>
    </source>
</evidence>